<name>A0A7U2I2G5_PHANO</name>
<proteinExistence type="predicted"/>
<dbReference type="AlphaFoldDB" id="A0A7U2I2G5"/>
<dbReference type="EMBL" id="CP069028">
    <property type="protein sequence ID" value="QRC96927.1"/>
    <property type="molecule type" value="Genomic_DNA"/>
</dbReference>
<evidence type="ECO:0000313" key="2">
    <source>
        <dbReference type="Proteomes" id="UP000663193"/>
    </source>
</evidence>
<dbReference type="VEuPathDB" id="FungiDB:JI435_409790"/>
<organism evidence="1 2">
    <name type="scientific">Phaeosphaeria nodorum (strain SN15 / ATCC MYA-4574 / FGSC 10173)</name>
    <name type="common">Glume blotch fungus</name>
    <name type="synonym">Parastagonospora nodorum</name>
    <dbReference type="NCBI Taxonomy" id="321614"/>
    <lineage>
        <taxon>Eukaryota</taxon>
        <taxon>Fungi</taxon>
        <taxon>Dikarya</taxon>
        <taxon>Ascomycota</taxon>
        <taxon>Pezizomycotina</taxon>
        <taxon>Dothideomycetes</taxon>
        <taxon>Pleosporomycetidae</taxon>
        <taxon>Pleosporales</taxon>
        <taxon>Pleosporineae</taxon>
        <taxon>Phaeosphaeriaceae</taxon>
        <taxon>Parastagonospora</taxon>
    </lineage>
</organism>
<gene>
    <name evidence="1" type="ORF">JI435_409790</name>
</gene>
<accession>A0A7U2I2G5</accession>
<keyword evidence="2" id="KW-1185">Reference proteome</keyword>
<protein>
    <submittedName>
        <fullName evidence="1">Uncharacterized protein</fullName>
    </submittedName>
</protein>
<evidence type="ECO:0000313" key="1">
    <source>
        <dbReference type="EMBL" id="QRC96927.1"/>
    </source>
</evidence>
<reference evidence="2" key="1">
    <citation type="journal article" date="2021" name="BMC Genomics">
        <title>Chromosome-level genome assembly and manually-curated proteome of model necrotroph Parastagonospora nodorum Sn15 reveals a genome-wide trove of candidate effector homologs, and redundancy of virulence-related functions within an accessory chromosome.</title>
        <authorList>
            <person name="Bertazzoni S."/>
            <person name="Jones D.A.B."/>
            <person name="Phan H.T."/>
            <person name="Tan K.-C."/>
            <person name="Hane J.K."/>
        </authorList>
    </citation>
    <scope>NUCLEOTIDE SEQUENCE [LARGE SCALE GENOMIC DNA]</scope>
    <source>
        <strain evidence="2">SN15 / ATCC MYA-4574 / FGSC 10173)</strain>
    </source>
</reference>
<dbReference type="Proteomes" id="UP000663193">
    <property type="component" value="Chromosome 6"/>
</dbReference>
<sequence length="96" mass="10887">MTNVVGCFVVRGHKHGCLSVAFFFFSTHHPRLFLHTVQLQPLVYLSTMSPLPHQQYTSNNLPNSSFLIPHIFCTSTAHATRLHQHLTQGVHSPARR</sequence>